<keyword evidence="1" id="KW-0732">Signal</keyword>
<comment type="caution">
    <text evidence="2">The sequence shown here is derived from an EMBL/GenBank/DDBJ whole genome shotgun (WGS) entry which is preliminary data.</text>
</comment>
<dbReference type="RefSeq" id="WP_376809664.1">
    <property type="nucleotide sequence ID" value="NZ_JBHTAC010000046.1"/>
</dbReference>
<organism evidence="2 3">
    <name type="scientific">Catellatospora aurea</name>
    <dbReference type="NCBI Taxonomy" id="1337874"/>
    <lineage>
        <taxon>Bacteria</taxon>
        <taxon>Bacillati</taxon>
        <taxon>Actinomycetota</taxon>
        <taxon>Actinomycetes</taxon>
        <taxon>Micromonosporales</taxon>
        <taxon>Micromonosporaceae</taxon>
        <taxon>Catellatospora</taxon>
    </lineage>
</organism>
<proteinExistence type="predicted"/>
<name>A0ABW2H4R1_9ACTN</name>
<gene>
    <name evidence="2" type="ORF">ACFQO7_30760</name>
</gene>
<accession>A0ABW2H4R1</accession>
<evidence type="ECO:0000313" key="2">
    <source>
        <dbReference type="EMBL" id="MFC7246881.1"/>
    </source>
</evidence>
<evidence type="ECO:0000313" key="3">
    <source>
        <dbReference type="Proteomes" id="UP001596392"/>
    </source>
</evidence>
<feature type="chain" id="PRO_5045928834" evidence="1">
    <location>
        <begin position="30"/>
        <end position="164"/>
    </location>
</feature>
<reference evidence="3" key="1">
    <citation type="journal article" date="2019" name="Int. J. Syst. Evol. Microbiol.">
        <title>The Global Catalogue of Microorganisms (GCM) 10K type strain sequencing project: providing services to taxonomists for standard genome sequencing and annotation.</title>
        <authorList>
            <consortium name="The Broad Institute Genomics Platform"/>
            <consortium name="The Broad Institute Genome Sequencing Center for Infectious Disease"/>
            <person name="Wu L."/>
            <person name="Ma J."/>
        </authorList>
    </citation>
    <scope>NUCLEOTIDE SEQUENCE [LARGE SCALE GENOMIC DNA]</scope>
    <source>
        <strain evidence="3">CGMCC 1.9106</strain>
    </source>
</reference>
<feature type="signal peptide" evidence="1">
    <location>
        <begin position="1"/>
        <end position="29"/>
    </location>
</feature>
<sequence length="164" mass="17509">MSRFVPRALAVVAAGVIASVLAFASPAHAATFLTHSEAAAQLRAAGITWSSSGNCSDRNNSTCTSFTNVRQVTITGIKTLKSASGCAINITAGTEAGHSSGTYSHWNGYKLDISKYTCIGNYIKNNFTYVGYISGWGYQYRSGAGNLYTDEGNHWDILYYTCGC</sequence>
<dbReference type="Proteomes" id="UP001596392">
    <property type="component" value="Unassembled WGS sequence"/>
</dbReference>
<dbReference type="EMBL" id="JBHTAC010000046">
    <property type="protein sequence ID" value="MFC7246881.1"/>
    <property type="molecule type" value="Genomic_DNA"/>
</dbReference>
<keyword evidence="3" id="KW-1185">Reference proteome</keyword>
<evidence type="ECO:0000256" key="1">
    <source>
        <dbReference type="SAM" id="SignalP"/>
    </source>
</evidence>
<protein>
    <submittedName>
        <fullName evidence="2">Uncharacterized protein</fullName>
    </submittedName>
</protein>